<dbReference type="InterPro" id="IPR002403">
    <property type="entry name" value="Cyt_P450_E_grp-IV"/>
</dbReference>
<dbReference type="SUPFAM" id="SSF48264">
    <property type="entry name" value="Cytochrome P450"/>
    <property type="match status" value="1"/>
</dbReference>
<keyword evidence="3 9" id="KW-0349">Heme</keyword>
<keyword evidence="10" id="KW-0812">Transmembrane</keyword>
<proteinExistence type="inferred from homology"/>
<dbReference type="GO" id="GO:0009403">
    <property type="term" value="P:toxin biosynthetic process"/>
    <property type="evidence" value="ECO:0007669"/>
    <property type="project" value="UniProtKB-ARBA"/>
</dbReference>
<evidence type="ECO:0000256" key="5">
    <source>
        <dbReference type="ARBA" id="ARBA00023002"/>
    </source>
</evidence>
<evidence type="ECO:0000256" key="6">
    <source>
        <dbReference type="ARBA" id="ARBA00023004"/>
    </source>
</evidence>
<accession>A0A4Z1KFD7</accession>
<evidence type="ECO:0000256" key="10">
    <source>
        <dbReference type="SAM" id="Phobius"/>
    </source>
</evidence>
<dbReference type="STRING" id="87229.A0A4Z1KFD7"/>
<dbReference type="AlphaFoldDB" id="A0A4Z1KFD7"/>
<comment type="similarity">
    <text evidence="2">Belongs to the cytochrome P450 family.</text>
</comment>
<evidence type="ECO:0000256" key="7">
    <source>
        <dbReference type="ARBA" id="ARBA00023026"/>
    </source>
</evidence>
<comment type="caution">
    <text evidence="11">The sequence shown here is derived from an EMBL/GenBank/DDBJ whole genome shotgun (WGS) entry which is preliminary data.</text>
</comment>
<dbReference type="GO" id="GO:0020037">
    <property type="term" value="F:heme binding"/>
    <property type="evidence" value="ECO:0007669"/>
    <property type="project" value="InterPro"/>
</dbReference>
<keyword evidence="10" id="KW-1133">Transmembrane helix</keyword>
<dbReference type="PANTHER" id="PTHR24291">
    <property type="entry name" value="CYTOCHROME P450 FAMILY 4"/>
    <property type="match status" value="1"/>
</dbReference>
<keyword evidence="6 9" id="KW-0408">Iron</keyword>
<evidence type="ECO:0000256" key="1">
    <source>
        <dbReference type="ARBA" id="ARBA00001971"/>
    </source>
</evidence>
<dbReference type="Proteomes" id="UP000297280">
    <property type="component" value="Unassembled WGS sequence"/>
</dbReference>
<comment type="cofactor">
    <cofactor evidence="1 9">
        <name>heme</name>
        <dbReference type="ChEBI" id="CHEBI:30413"/>
    </cofactor>
</comment>
<keyword evidence="5" id="KW-0560">Oxidoreductase</keyword>
<gene>
    <name evidence="11" type="ORF">BPOR_0535g00080</name>
</gene>
<dbReference type="CDD" id="cd11051">
    <property type="entry name" value="CYP59-like"/>
    <property type="match status" value="1"/>
</dbReference>
<dbReference type="InterPro" id="IPR036396">
    <property type="entry name" value="Cyt_P450_sf"/>
</dbReference>
<evidence type="ECO:0000256" key="3">
    <source>
        <dbReference type="ARBA" id="ARBA00022617"/>
    </source>
</evidence>
<dbReference type="GO" id="GO:0004497">
    <property type="term" value="F:monooxygenase activity"/>
    <property type="evidence" value="ECO:0007669"/>
    <property type="project" value="UniProtKB-KW"/>
</dbReference>
<keyword evidence="7" id="KW-0843">Virulence</keyword>
<reference evidence="11 12" key="1">
    <citation type="submission" date="2017-12" db="EMBL/GenBank/DDBJ databases">
        <title>Comparative genomics of Botrytis spp.</title>
        <authorList>
            <person name="Valero-Jimenez C.A."/>
            <person name="Tapia P."/>
            <person name="Veloso J."/>
            <person name="Silva-Moreno E."/>
            <person name="Staats M."/>
            <person name="Valdes J.H."/>
            <person name="Van Kan J.A.L."/>
        </authorList>
    </citation>
    <scope>NUCLEOTIDE SEQUENCE [LARGE SCALE GENOMIC DNA]</scope>
    <source>
        <strain evidence="11 12">MUCL3349</strain>
    </source>
</reference>
<dbReference type="PANTHER" id="PTHR24291:SF50">
    <property type="entry name" value="BIFUNCTIONAL ALBAFLAVENONE MONOOXYGENASE_TERPENE SYNTHASE"/>
    <property type="match status" value="1"/>
</dbReference>
<dbReference type="InterPro" id="IPR050196">
    <property type="entry name" value="Cytochrome_P450_Monoox"/>
</dbReference>
<dbReference type="FunFam" id="1.10.630.10:FF:000088">
    <property type="entry name" value="Cytochrome P450 monooxygenase"/>
    <property type="match status" value="1"/>
</dbReference>
<evidence type="ECO:0000256" key="8">
    <source>
        <dbReference type="ARBA" id="ARBA00023033"/>
    </source>
</evidence>
<dbReference type="PRINTS" id="PR00465">
    <property type="entry name" value="EP450IV"/>
</dbReference>
<organism evidence="11 12">
    <name type="scientific">Botrytis porri</name>
    <dbReference type="NCBI Taxonomy" id="87229"/>
    <lineage>
        <taxon>Eukaryota</taxon>
        <taxon>Fungi</taxon>
        <taxon>Dikarya</taxon>
        <taxon>Ascomycota</taxon>
        <taxon>Pezizomycotina</taxon>
        <taxon>Leotiomycetes</taxon>
        <taxon>Helotiales</taxon>
        <taxon>Sclerotiniaceae</taxon>
        <taxon>Botrytis</taxon>
    </lineage>
</organism>
<evidence type="ECO:0000313" key="11">
    <source>
        <dbReference type="EMBL" id="TGO84208.1"/>
    </source>
</evidence>
<keyword evidence="8" id="KW-0503">Monooxygenase</keyword>
<keyword evidence="12" id="KW-1185">Reference proteome</keyword>
<dbReference type="InterPro" id="IPR001128">
    <property type="entry name" value="Cyt_P450"/>
</dbReference>
<keyword evidence="10" id="KW-0472">Membrane</keyword>
<dbReference type="EMBL" id="PQXO01000534">
    <property type="protein sequence ID" value="TGO84208.1"/>
    <property type="molecule type" value="Genomic_DNA"/>
</dbReference>
<dbReference type="GO" id="GO:0005506">
    <property type="term" value="F:iron ion binding"/>
    <property type="evidence" value="ECO:0007669"/>
    <property type="project" value="InterPro"/>
</dbReference>
<feature type="transmembrane region" description="Helical" evidence="10">
    <location>
        <begin position="25"/>
        <end position="45"/>
    </location>
</feature>
<evidence type="ECO:0000256" key="2">
    <source>
        <dbReference type="ARBA" id="ARBA00010617"/>
    </source>
</evidence>
<dbReference type="Pfam" id="PF00067">
    <property type="entry name" value="p450"/>
    <property type="match status" value="1"/>
</dbReference>
<dbReference type="PRINTS" id="PR00385">
    <property type="entry name" value="P450"/>
</dbReference>
<dbReference type="GO" id="GO:0016705">
    <property type="term" value="F:oxidoreductase activity, acting on paired donors, with incorporation or reduction of molecular oxygen"/>
    <property type="evidence" value="ECO:0007669"/>
    <property type="project" value="InterPro"/>
</dbReference>
<evidence type="ECO:0000256" key="4">
    <source>
        <dbReference type="ARBA" id="ARBA00022723"/>
    </source>
</evidence>
<name>A0A4Z1KFD7_9HELO</name>
<keyword evidence="4 9" id="KW-0479">Metal-binding</keyword>
<evidence type="ECO:0000256" key="9">
    <source>
        <dbReference type="PIRSR" id="PIRSR602403-1"/>
    </source>
</evidence>
<evidence type="ECO:0000313" key="12">
    <source>
        <dbReference type="Proteomes" id="UP000297280"/>
    </source>
</evidence>
<feature type="binding site" description="axial binding residue" evidence="9">
    <location>
        <position position="498"/>
    </location>
    <ligand>
        <name>heme</name>
        <dbReference type="ChEBI" id="CHEBI:30413"/>
    </ligand>
    <ligandPart>
        <name>Fe</name>
        <dbReference type="ChEBI" id="CHEBI:18248"/>
    </ligandPart>
</feature>
<dbReference type="Gene3D" id="1.10.630.10">
    <property type="entry name" value="Cytochrome P450"/>
    <property type="match status" value="1"/>
</dbReference>
<sequence>MGNQTLLSLENSSGPIGNILLPNKVIMLIVTILAITTAAWVVRFIQYRNSYKEYASGIPCPPFSTLLGTLKSMGDQYAHAPMTAHPHGIMTMIYDKYNLKDMFILDNWPFFRWRQIIICDPHQVTDVGKNLAAQCTQNHSLPKSIVTGQYVGHITGKRSILLTEGLEWKKNRALFNQGFAIAHLTTLMPSLVDEVEIFRDVLGKLADSGEVYPIEEAAAFLTIDIMGHVVLDINLNSQTMKSELVEYFRNSISWTPKIVATNPLVNLNPLGPIMRKYYKWKMDGYINKVLDTRFAEKEGSATKGKKKPVIDTALDEYILQQEEDNVALGDRGLDQTFKQVSIDQMKTFLFAGHDTTSSTIAYTYHLLGKNPKCLAKARDELDRVFGKDTSRTGDMIKENPSIVNQLPYVYSCIKETLRRYPPADTARHGDDLVLEYEGRQYPTKDFMVMVCVHTIHHREDLFPSPYEFIPERFMPAPDNFQEIPKNAWRPFERGPRDCIGQELALLEMKIAMAMTLREFDINSDYETWDRKLGRKEPGGILNGTRGMFGDRAYQELIASAKPSDGMPARIKRRAHN</sequence>
<protein>
    <submittedName>
        <fullName evidence="11">Uncharacterized protein</fullName>
    </submittedName>
</protein>